<dbReference type="FunFam" id="1.20.1720.10:FF:000005">
    <property type="entry name" value="Bcr/CflA family efflux transporter"/>
    <property type="match status" value="1"/>
</dbReference>
<feature type="transmembrane region" description="Helical" evidence="8">
    <location>
        <begin position="212"/>
        <end position="230"/>
    </location>
</feature>
<dbReference type="SUPFAM" id="SSF103473">
    <property type="entry name" value="MFS general substrate transporter"/>
    <property type="match status" value="1"/>
</dbReference>
<dbReference type="InterPro" id="IPR036259">
    <property type="entry name" value="MFS_trans_sf"/>
</dbReference>
<evidence type="ECO:0000313" key="10">
    <source>
        <dbReference type="EMBL" id="WLD57112.1"/>
    </source>
</evidence>
<dbReference type="PANTHER" id="PTHR23502">
    <property type="entry name" value="MAJOR FACILITATOR SUPERFAMILY"/>
    <property type="match status" value="1"/>
</dbReference>
<dbReference type="GO" id="GO:0042910">
    <property type="term" value="F:xenobiotic transmembrane transporter activity"/>
    <property type="evidence" value="ECO:0007669"/>
    <property type="project" value="InterPro"/>
</dbReference>
<dbReference type="NCBIfam" id="TIGR00710">
    <property type="entry name" value="efflux_Bcr_CflA"/>
    <property type="match status" value="1"/>
</dbReference>
<evidence type="ECO:0000256" key="3">
    <source>
        <dbReference type="ARBA" id="ARBA00022448"/>
    </source>
</evidence>
<reference evidence="10" key="1">
    <citation type="submission" date="2022-07" db="EMBL/GenBank/DDBJ databases">
        <title>Complete genome sequence of Salinispirillum sp. LH10-3-1 capable of multiple carbohydrate inversion isolated from a soda lake.</title>
        <authorList>
            <person name="Liu J."/>
            <person name="Zhai Y."/>
            <person name="Zhang H."/>
            <person name="Yang H."/>
            <person name="Qu J."/>
            <person name="Li J."/>
        </authorList>
    </citation>
    <scope>NUCLEOTIDE SEQUENCE</scope>
    <source>
        <strain evidence="10">LH 10-3-1</strain>
    </source>
</reference>
<evidence type="ECO:0000259" key="9">
    <source>
        <dbReference type="PROSITE" id="PS50850"/>
    </source>
</evidence>
<feature type="transmembrane region" description="Helical" evidence="8">
    <location>
        <begin position="343"/>
        <end position="364"/>
    </location>
</feature>
<evidence type="ECO:0000256" key="2">
    <source>
        <dbReference type="ARBA" id="ARBA00006236"/>
    </source>
</evidence>
<keyword evidence="6 8" id="KW-1133">Transmembrane helix</keyword>
<dbReference type="Pfam" id="PF07690">
    <property type="entry name" value="MFS_1"/>
    <property type="match status" value="1"/>
</dbReference>
<feature type="domain" description="Major facilitator superfamily (MFS) profile" evidence="9">
    <location>
        <begin position="9"/>
        <end position="393"/>
    </location>
</feature>
<proteinExistence type="inferred from homology"/>
<dbReference type="GO" id="GO:0015385">
    <property type="term" value="F:sodium:proton antiporter activity"/>
    <property type="evidence" value="ECO:0007669"/>
    <property type="project" value="TreeGrafter"/>
</dbReference>
<evidence type="ECO:0000256" key="1">
    <source>
        <dbReference type="ARBA" id="ARBA00004651"/>
    </source>
</evidence>
<feature type="transmembrane region" description="Helical" evidence="8">
    <location>
        <begin position="163"/>
        <end position="183"/>
    </location>
</feature>
<evidence type="ECO:0000256" key="6">
    <source>
        <dbReference type="ARBA" id="ARBA00022989"/>
    </source>
</evidence>
<gene>
    <name evidence="10" type="ORF">NFC81_10280</name>
</gene>
<feature type="transmembrane region" description="Helical" evidence="8">
    <location>
        <begin position="76"/>
        <end position="94"/>
    </location>
</feature>
<feature type="transmembrane region" description="Helical" evidence="8">
    <location>
        <begin position="47"/>
        <end position="64"/>
    </location>
</feature>
<dbReference type="GO" id="GO:1990961">
    <property type="term" value="P:xenobiotic detoxification by transmembrane export across the plasma membrane"/>
    <property type="evidence" value="ECO:0007669"/>
    <property type="project" value="InterPro"/>
</dbReference>
<feature type="transmembrane region" description="Helical" evidence="8">
    <location>
        <begin position="9"/>
        <end position="35"/>
    </location>
</feature>
<dbReference type="PROSITE" id="PS50850">
    <property type="entry name" value="MFS"/>
    <property type="match status" value="1"/>
</dbReference>
<evidence type="ECO:0000256" key="4">
    <source>
        <dbReference type="ARBA" id="ARBA00022475"/>
    </source>
</evidence>
<keyword evidence="3 8" id="KW-0813">Transport</keyword>
<dbReference type="CDD" id="cd17320">
    <property type="entry name" value="MFS_MdfA_MDR_like"/>
    <property type="match status" value="1"/>
</dbReference>
<sequence length="416" mass="44886">MTYRHFPPWLILMGLITALGPLAIDMYLPAFVAIADDLQASTDTIELSLASFFIGLAIGQGVYGPLSDRFGRKPPLLFGLALYTLAAAVCALVPSGEALVAIRFVQALGGCAGMVIARAIVRDKTEPQDAAKAFSMLILIIGVAPILAPIAGSWVLSVSGWRAIFWFQVFAGTACLLWAWLGLQETHPGDDRKLSFRRVGADYLELLRHRSFMGFSLTAALAMGGFYTYLASTPALMVRGYGFTPEQYAMLFGTNAAGFILMSQINAVLLRRRSMLTVLRAAIWIQPLAGITLGVMTLVNPLPPLWLLAPVMWVLISSIGLISPNASAAALTQPGLRVGTASALLGMLQFSLATFIVIVVGSLSNITARPLGIVMMITSVAAILVLTWVARPERCQVRPMTTHQRDELLEEQHISK</sequence>
<keyword evidence="4" id="KW-1003">Cell membrane</keyword>
<dbReference type="InterPro" id="IPR020846">
    <property type="entry name" value="MFS_dom"/>
</dbReference>
<feature type="transmembrane region" description="Helical" evidence="8">
    <location>
        <begin position="133"/>
        <end position="157"/>
    </location>
</feature>
<keyword evidence="5 8" id="KW-0812">Transmembrane</keyword>
<dbReference type="InterPro" id="IPR011701">
    <property type="entry name" value="MFS"/>
</dbReference>
<evidence type="ECO:0000256" key="7">
    <source>
        <dbReference type="ARBA" id="ARBA00023136"/>
    </source>
</evidence>
<feature type="transmembrane region" description="Helical" evidence="8">
    <location>
        <begin position="370"/>
        <end position="390"/>
    </location>
</feature>
<name>A0AB38YCP5_9GAMM</name>
<dbReference type="GO" id="GO:0005886">
    <property type="term" value="C:plasma membrane"/>
    <property type="evidence" value="ECO:0007669"/>
    <property type="project" value="UniProtKB-SubCell"/>
</dbReference>
<dbReference type="AlphaFoldDB" id="A0AB38YCP5"/>
<keyword evidence="8" id="KW-0997">Cell inner membrane</keyword>
<dbReference type="EMBL" id="CP101717">
    <property type="protein sequence ID" value="WLD57112.1"/>
    <property type="molecule type" value="Genomic_DNA"/>
</dbReference>
<evidence type="ECO:0000256" key="5">
    <source>
        <dbReference type="ARBA" id="ARBA00022692"/>
    </source>
</evidence>
<comment type="subcellular location">
    <subcellularLocation>
        <location evidence="8">Cell inner membrane</location>
        <topology evidence="8">Multi-pass membrane protein</topology>
    </subcellularLocation>
    <subcellularLocation>
        <location evidence="1">Cell membrane</location>
        <topology evidence="1">Multi-pass membrane protein</topology>
    </subcellularLocation>
</comment>
<accession>A0AB38YCP5</accession>
<protein>
    <recommendedName>
        <fullName evidence="8">Bcr/CflA family efflux transporter</fullName>
    </recommendedName>
</protein>
<evidence type="ECO:0000256" key="8">
    <source>
        <dbReference type="RuleBase" id="RU365088"/>
    </source>
</evidence>
<organism evidence="10">
    <name type="scientific">Salinispirillum sp. LH 10-3-1</name>
    <dbReference type="NCBI Taxonomy" id="2952525"/>
    <lineage>
        <taxon>Bacteria</taxon>
        <taxon>Pseudomonadati</taxon>
        <taxon>Pseudomonadota</taxon>
        <taxon>Gammaproteobacteria</taxon>
        <taxon>Oceanospirillales</taxon>
        <taxon>Saccharospirillaceae</taxon>
        <taxon>Salinispirillum</taxon>
    </lineage>
</organism>
<feature type="transmembrane region" description="Helical" evidence="8">
    <location>
        <begin position="100"/>
        <end position="121"/>
    </location>
</feature>
<feature type="transmembrane region" description="Helical" evidence="8">
    <location>
        <begin position="250"/>
        <end position="269"/>
    </location>
</feature>
<feature type="transmembrane region" description="Helical" evidence="8">
    <location>
        <begin position="305"/>
        <end position="331"/>
    </location>
</feature>
<keyword evidence="7 8" id="KW-0472">Membrane</keyword>
<dbReference type="RefSeq" id="WP_304994399.1">
    <property type="nucleotide sequence ID" value="NZ_CP101717.1"/>
</dbReference>
<feature type="transmembrane region" description="Helical" evidence="8">
    <location>
        <begin position="281"/>
        <end position="299"/>
    </location>
</feature>
<dbReference type="InterPro" id="IPR004812">
    <property type="entry name" value="Efflux_drug-R_Bcr/CmlA"/>
</dbReference>
<comment type="similarity">
    <text evidence="2 8">Belongs to the major facilitator superfamily. Bcr/CmlA family.</text>
</comment>
<dbReference type="PANTHER" id="PTHR23502:SF132">
    <property type="entry name" value="POLYAMINE TRANSPORTER 2-RELATED"/>
    <property type="match status" value="1"/>
</dbReference>
<dbReference type="Gene3D" id="1.20.1720.10">
    <property type="entry name" value="Multidrug resistance protein D"/>
    <property type="match status" value="1"/>
</dbReference>